<feature type="domain" description="3D" evidence="2">
    <location>
        <begin position="228"/>
        <end position="284"/>
    </location>
</feature>
<proteinExistence type="predicted"/>
<comment type="caution">
    <text evidence="3">The sequence shown here is derived from an EMBL/GenBank/DDBJ whole genome shotgun (WGS) entry which is preliminary data.</text>
</comment>
<dbReference type="InterPro" id="IPR036908">
    <property type="entry name" value="RlpA-like_sf"/>
</dbReference>
<dbReference type="InterPro" id="IPR059180">
    <property type="entry name" value="3D_YorM"/>
</dbReference>
<sequence>MTDNIHGYRMTEFRKSCQRHNMMRKYLRPFLLGCGLTVLVAGFTLVQLHTAGAEQARADLGGAGTIDNPYPVEALDLNPSQAPSQAAVQATQPEFTYLGELEVAAYSSDGKDMTYSGVVPVNGRTAAGVLSVFKIGDTVLIDGDSYVIEDKVDEGAREKLRIYFGSYEEAKQFGRKICPVYRHSDGPLEGMDCLGEFQVTGYCSCPLCCGEKEEMLTKTETVPKAAHTIAADPSVIPLGTRIVIDGVVYTVEDTGKAVKGNQLDIYFDTHEEAVLYGRKNKYVYLEE</sequence>
<dbReference type="InterPro" id="IPR010611">
    <property type="entry name" value="3D_dom"/>
</dbReference>
<evidence type="ECO:0000259" key="2">
    <source>
        <dbReference type="Pfam" id="PF06725"/>
    </source>
</evidence>
<protein>
    <submittedName>
        <fullName evidence="3">3D domain-containing protein</fullName>
    </submittedName>
</protein>
<dbReference type="CDD" id="cd14667">
    <property type="entry name" value="3D_containing_proteins"/>
    <property type="match status" value="1"/>
</dbReference>
<organism evidence="3 4">
    <name type="scientific">Enterocloster hominis</name>
    <name type="common">ex Hitch et al. 2024</name>
    <dbReference type="NCBI Taxonomy" id="1917870"/>
    <lineage>
        <taxon>Bacteria</taxon>
        <taxon>Bacillati</taxon>
        <taxon>Bacillota</taxon>
        <taxon>Clostridia</taxon>
        <taxon>Lachnospirales</taxon>
        <taxon>Lachnospiraceae</taxon>
        <taxon>Enterocloster</taxon>
    </lineage>
</organism>
<evidence type="ECO:0000313" key="4">
    <source>
        <dbReference type="Proteomes" id="UP001454086"/>
    </source>
</evidence>
<dbReference type="Gene3D" id="2.40.40.10">
    <property type="entry name" value="RlpA-like domain"/>
    <property type="match status" value="1"/>
</dbReference>
<dbReference type="PANTHER" id="PTHR39160:SF4">
    <property type="entry name" value="RESUSCITATION-PROMOTING FACTOR RPFB"/>
    <property type="match status" value="1"/>
</dbReference>
<keyword evidence="1" id="KW-0732">Signal</keyword>
<dbReference type="InterPro" id="IPR051933">
    <property type="entry name" value="Resuscitation_pf_RpfB"/>
</dbReference>
<dbReference type="SUPFAM" id="SSF50685">
    <property type="entry name" value="Barwin-like endoglucanases"/>
    <property type="match status" value="1"/>
</dbReference>
<name>A0ABV1DCC9_9FIRM</name>
<dbReference type="EMBL" id="JBBMFM010000144">
    <property type="protein sequence ID" value="MEQ2428033.1"/>
    <property type="molecule type" value="Genomic_DNA"/>
</dbReference>
<dbReference type="RefSeq" id="WP_050927231.1">
    <property type="nucleotide sequence ID" value="NZ_JBBMFM010000144.1"/>
</dbReference>
<dbReference type="Pfam" id="PF06725">
    <property type="entry name" value="3D"/>
    <property type="match status" value="1"/>
</dbReference>
<dbReference type="PANTHER" id="PTHR39160">
    <property type="entry name" value="CELL WALL-BINDING PROTEIN YOCH"/>
    <property type="match status" value="1"/>
</dbReference>
<accession>A0ABV1DCC9</accession>
<keyword evidence="4" id="KW-1185">Reference proteome</keyword>
<evidence type="ECO:0000256" key="1">
    <source>
        <dbReference type="ARBA" id="ARBA00022729"/>
    </source>
</evidence>
<evidence type="ECO:0000313" key="3">
    <source>
        <dbReference type="EMBL" id="MEQ2428033.1"/>
    </source>
</evidence>
<dbReference type="Proteomes" id="UP001454086">
    <property type="component" value="Unassembled WGS sequence"/>
</dbReference>
<gene>
    <name evidence="3" type="ORF">WMQ36_24015</name>
</gene>
<reference evidence="3 4" key="1">
    <citation type="submission" date="2024-03" db="EMBL/GenBank/DDBJ databases">
        <title>Human intestinal bacterial collection.</title>
        <authorList>
            <person name="Pauvert C."/>
            <person name="Hitch T.C.A."/>
            <person name="Clavel T."/>
        </authorList>
    </citation>
    <scope>NUCLEOTIDE SEQUENCE [LARGE SCALE GENOMIC DNA]</scope>
    <source>
        <strain evidence="3 4">CLA-SR-H021</strain>
    </source>
</reference>